<feature type="transmembrane region" description="Helical" evidence="2">
    <location>
        <begin position="98"/>
        <end position="118"/>
    </location>
</feature>
<keyword evidence="4" id="KW-1185">Reference proteome</keyword>
<organism evidence="3 4">
    <name type="scientific">Tanacetum coccineum</name>
    <dbReference type="NCBI Taxonomy" id="301880"/>
    <lineage>
        <taxon>Eukaryota</taxon>
        <taxon>Viridiplantae</taxon>
        <taxon>Streptophyta</taxon>
        <taxon>Embryophyta</taxon>
        <taxon>Tracheophyta</taxon>
        <taxon>Spermatophyta</taxon>
        <taxon>Magnoliopsida</taxon>
        <taxon>eudicotyledons</taxon>
        <taxon>Gunneridae</taxon>
        <taxon>Pentapetalae</taxon>
        <taxon>asterids</taxon>
        <taxon>campanulids</taxon>
        <taxon>Asterales</taxon>
        <taxon>Asteraceae</taxon>
        <taxon>Asteroideae</taxon>
        <taxon>Anthemideae</taxon>
        <taxon>Anthemidinae</taxon>
        <taxon>Tanacetum</taxon>
    </lineage>
</organism>
<evidence type="ECO:0000313" key="3">
    <source>
        <dbReference type="EMBL" id="GJS55723.1"/>
    </source>
</evidence>
<feature type="region of interest" description="Disordered" evidence="1">
    <location>
        <begin position="1"/>
        <end position="20"/>
    </location>
</feature>
<comment type="caution">
    <text evidence="3">The sequence shown here is derived from an EMBL/GenBank/DDBJ whole genome shotgun (WGS) entry which is preliminary data.</text>
</comment>
<dbReference type="Proteomes" id="UP001151760">
    <property type="component" value="Unassembled WGS sequence"/>
</dbReference>
<dbReference type="EMBL" id="BQNB010008887">
    <property type="protein sequence ID" value="GJS55723.1"/>
    <property type="molecule type" value="Genomic_DNA"/>
</dbReference>
<name>A0ABQ4WS61_9ASTR</name>
<feature type="compositionally biased region" description="Polar residues" evidence="1">
    <location>
        <begin position="1"/>
        <end position="15"/>
    </location>
</feature>
<reference evidence="3" key="1">
    <citation type="journal article" date="2022" name="Int. J. Mol. Sci.">
        <title>Draft Genome of Tanacetum Coccineum: Genomic Comparison of Closely Related Tanacetum-Family Plants.</title>
        <authorList>
            <person name="Yamashiro T."/>
            <person name="Shiraishi A."/>
            <person name="Nakayama K."/>
            <person name="Satake H."/>
        </authorList>
    </citation>
    <scope>NUCLEOTIDE SEQUENCE</scope>
</reference>
<protein>
    <submittedName>
        <fullName evidence="3">Uncharacterized protein</fullName>
    </submittedName>
</protein>
<accession>A0ABQ4WS61</accession>
<gene>
    <name evidence="3" type="ORF">Tco_0629085</name>
</gene>
<evidence type="ECO:0000256" key="2">
    <source>
        <dbReference type="SAM" id="Phobius"/>
    </source>
</evidence>
<evidence type="ECO:0000256" key="1">
    <source>
        <dbReference type="SAM" id="MobiDB-lite"/>
    </source>
</evidence>
<keyword evidence="2" id="KW-1133">Transmembrane helix</keyword>
<reference evidence="3" key="2">
    <citation type="submission" date="2022-01" db="EMBL/GenBank/DDBJ databases">
        <authorList>
            <person name="Yamashiro T."/>
            <person name="Shiraishi A."/>
            <person name="Satake H."/>
            <person name="Nakayama K."/>
        </authorList>
    </citation>
    <scope>NUCLEOTIDE SEQUENCE</scope>
</reference>
<sequence length="174" mass="19920">MWSQNDSHNSTQIASGESRIGAKSEDCSRHLRHPGNCINIRSEFFTMKMEILLELTSNKLMERFNTTAGNLVKGLRKLNLSYTGDLTDSKANVNSGQWHISFFVVLSGILSLIVLQWHDGGFNLERIRSIIWDLIQTRLFRLSYLEVLWISKGCLPLYVAHMGWLKCGWSELTD</sequence>
<keyword evidence="2" id="KW-0812">Transmembrane</keyword>
<evidence type="ECO:0000313" key="4">
    <source>
        <dbReference type="Proteomes" id="UP001151760"/>
    </source>
</evidence>
<proteinExistence type="predicted"/>
<keyword evidence="2" id="KW-0472">Membrane</keyword>